<dbReference type="EMBL" id="BSXV01003501">
    <property type="protein sequence ID" value="GME98476.1"/>
    <property type="molecule type" value="Genomic_DNA"/>
</dbReference>
<evidence type="ECO:0000313" key="2">
    <source>
        <dbReference type="Proteomes" id="UP001165101"/>
    </source>
</evidence>
<evidence type="ECO:0000313" key="1">
    <source>
        <dbReference type="EMBL" id="GME98476.1"/>
    </source>
</evidence>
<sequence>MTVNSVVDTPSSKTQTPTSSSYIQQRLDNLYDIDTKVVSLLDNLSCALNNLQEGKKDSKLLVNPNNNNNNNNNNSTAAIASAKIKRDEKLSKLKENCSLFYSNLSDAAILLRKEIKLLDNRSSGNNNNTTTTKNGDNSDSNSTNILPVTVNKKAIWMGKAQMDTELNELDKLVKDKVIKKEQLDFTDSYVKIDIEQAQSQHQAVKSIEDKDESVKVKKEEEQEPMVGIKQEPTTVSDPVTETDSNTTANANINSNETSIDKTVDDAVTSKIPESSTKIKNENTETLDISNIPQEIPIKEVSEVDATATATATVAADEDDDAEIDLDDADLDDLFSGENNDVGGNANDQVLLDDDDLFGDVGNLDDGDTEMGFTS</sequence>
<gene>
    <name evidence="1" type="ORF">Cboi01_000495500</name>
</gene>
<comment type="caution">
    <text evidence="1">The sequence shown here is derived from an EMBL/GenBank/DDBJ whole genome shotgun (WGS) entry which is preliminary data.</text>
</comment>
<organism evidence="1 2">
    <name type="scientific">Candida boidinii</name>
    <name type="common">Yeast</name>
    <dbReference type="NCBI Taxonomy" id="5477"/>
    <lineage>
        <taxon>Eukaryota</taxon>
        <taxon>Fungi</taxon>
        <taxon>Dikarya</taxon>
        <taxon>Ascomycota</taxon>
        <taxon>Saccharomycotina</taxon>
        <taxon>Pichiomycetes</taxon>
        <taxon>Pichiales</taxon>
        <taxon>Pichiaceae</taxon>
        <taxon>Ogataea</taxon>
        <taxon>Ogataea/Candida clade</taxon>
    </lineage>
</organism>
<accession>A0ACB5TZT1</accession>
<keyword evidence="2" id="KW-1185">Reference proteome</keyword>
<reference evidence="1" key="1">
    <citation type="submission" date="2023-04" db="EMBL/GenBank/DDBJ databases">
        <title>Candida boidinii NBRC 1967.</title>
        <authorList>
            <person name="Ichikawa N."/>
            <person name="Sato H."/>
            <person name="Tonouchi N."/>
        </authorList>
    </citation>
    <scope>NUCLEOTIDE SEQUENCE</scope>
    <source>
        <strain evidence="1">NBRC 1967</strain>
    </source>
</reference>
<proteinExistence type="predicted"/>
<name>A0ACB5TZT1_CANBO</name>
<protein>
    <submittedName>
        <fullName evidence="1">Unnamed protein product</fullName>
    </submittedName>
</protein>
<dbReference type="Proteomes" id="UP001165101">
    <property type="component" value="Unassembled WGS sequence"/>
</dbReference>